<dbReference type="GO" id="GO:0003676">
    <property type="term" value="F:nucleic acid binding"/>
    <property type="evidence" value="ECO:0007669"/>
    <property type="project" value="InterPro"/>
</dbReference>
<dbReference type="PROSITE" id="PS50879">
    <property type="entry name" value="RNASE_H_1"/>
    <property type="match status" value="1"/>
</dbReference>
<reference evidence="2 3" key="1">
    <citation type="journal article" date="2006" name="Syst. Appl. Microbiol.">
        <title>Anoxybacillus amylolyticus sp. nov., a thermophilic amylase producing bacterium isolated from Mount Rittmann (Antarctica).</title>
        <authorList>
            <person name="Poli A."/>
            <person name="Esposito E."/>
            <person name="Lama L."/>
            <person name="Orlando P."/>
            <person name="Nicolaus G."/>
            <person name="de Appolonia F."/>
            <person name="Gambacorta A."/>
            <person name="Nicolaus B."/>
        </authorList>
    </citation>
    <scope>NUCLEOTIDE SEQUENCE [LARGE SCALE GENOMIC DNA]</scope>
    <source>
        <strain evidence="2 3">DSM 15939</strain>
    </source>
</reference>
<protein>
    <submittedName>
        <fullName evidence="2">RNase H family protein</fullName>
    </submittedName>
</protein>
<dbReference type="KEGG" id="aamy:GFC30_1643"/>
<dbReference type="PANTHER" id="PTHR48475:SF1">
    <property type="entry name" value="RNASE H TYPE-1 DOMAIN-CONTAINING PROTEIN"/>
    <property type="match status" value="1"/>
</dbReference>
<dbReference type="NCBIfam" id="NF005822">
    <property type="entry name" value="PRK07708.1"/>
    <property type="match status" value="1"/>
</dbReference>
<dbReference type="PATRIC" id="fig|294699.3.peg.1670"/>
<dbReference type="Pfam" id="PF13456">
    <property type="entry name" value="RVT_3"/>
    <property type="match status" value="1"/>
</dbReference>
<dbReference type="InterPro" id="IPR002156">
    <property type="entry name" value="RNaseH_domain"/>
</dbReference>
<dbReference type="GO" id="GO:0004523">
    <property type="term" value="F:RNA-DNA hybrid ribonuclease activity"/>
    <property type="evidence" value="ECO:0007669"/>
    <property type="project" value="InterPro"/>
</dbReference>
<evidence type="ECO:0000259" key="1">
    <source>
        <dbReference type="PROSITE" id="PS50879"/>
    </source>
</evidence>
<gene>
    <name evidence="2" type="ORF">GFC30_1643</name>
</gene>
<dbReference type="InterPro" id="IPR012337">
    <property type="entry name" value="RNaseH-like_sf"/>
</dbReference>
<name>A0A167TIA7_9BACL</name>
<feature type="domain" description="RNase H type-1" evidence="1">
    <location>
        <begin position="70"/>
        <end position="207"/>
    </location>
</feature>
<evidence type="ECO:0000313" key="3">
    <source>
        <dbReference type="Proteomes" id="UP000076865"/>
    </source>
</evidence>
<dbReference type="PANTHER" id="PTHR48475">
    <property type="entry name" value="RIBONUCLEASE H"/>
    <property type="match status" value="1"/>
</dbReference>
<dbReference type="CDD" id="cd09279">
    <property type="entry name" value="RNase_HI_like"/>
    <property type="match status" value="1"/>
</dbReference>
<dbReference type="InterPro" id="IPR036397">
    <property type="entry name" value="RNaseH_sf"/>
</dbReference>
<sequence length="226" mass="26084">MDVIIQWTYITLKKQEVVLTSDLLPVEKALLLAEDFERTGRVKELVFIDRRNTEWTKKELVKLLQEIETEPHDIVAYFDGGFDKETREAGVGAVVYYKQNHQSYRLRTNRRLGQLASNNEAEYAAFWFLVQVLEEIGVHHLPVIFRGDSHVVLNQLSGTWPCFEKDSIAWLDRIEEKLNELGIQPIYEPISRKQNKEADQLASQALEGKMITSTIELAKKGNDGHE</sequence>
<dbReference type="EMBL" id="CP015438">
    <property type="protein sequence ID" value="ANB60900.1"/>
    <property type="molecule type" value="Genomic_DNA"/>
</dbReference>
<dbReference type="SUPFAM" id="SSF53098">
    <property type="entry name" value="Ribonuclease H-like"/>
    <property type="match status" value="1"/>
</dbReference>
<dbReference type="Gene3D" id="3.30.420.10">
    <property type="entry name" value="Ribonuclease H-like superfamily/Ribonuclease H"/>
    <property type="match status" value="1"/>
</dbReference>
<dbReference type="AlphaFoldDB" id="A0A167TIA7"/>
<accession>A0A167TIA7</accession>
<proteinExistence type="predicted"/>
<dbReference type="RefSeq" id="WP_066324137.1">
    <property type="nucleotide sequence ID" value="NZ_CP015438.1"/>
</dbReference>
<dbReference type="OrthoDB" id="2680098at2"/>
<keyword evidence="3" id="KW-1185">Reference proteome</keyword>
<evidence type="ECO:0000313" key="2">
    <source>
        <dbReference type="EMBL" id="ANB60900.1"/>
    </source>
</evidence>
<organism evidence="2 3">
    <name type="scientific">Anoxybacteroides amylolyticum</name>
    <dbReference type="NCBI Taxonomy" id="294699"/>
    <lineage>
        <taxon>Bacteria</taxon>
        <taxon>Bacillati</taxon>
        <taxon>Bacillota</taxon>
        <taxon>Bacilli</taxon>
        <taxon>Bacillales</taxon>
        <taxon>Anoxybacillaceae</taxon>
        <taxon>Anoxybacteroides</taxon>
    </lineage>
</organism>
<dbReference type="Proteomes" id="UP000076865">
    <property type="component" value="Chromosome"/>
</dbReference>